<evidence type="ECO:0000259" key="2">
    <source>
        <dbReference type="PROSITE" id="PS50110"/>
    </source>
</evidence>
<sequence>MAEDEPIVRAEIAATLEDLGLEVRDFSNAELAMAELGSPGRAQEVCLLVTDVHMPGGAFTGLYLARTVAERWPWIYVIVASGWVEGGEPLPMSVRFLPKPWHPGEIVAAVECARAGNS</sequence>
<name>A0A916UUM5_9HYPH</name>
<dbReference type="RefSeq" id="WP_188612215.1">
    <property type="nucleotide sequence ID" value="NZ_BMGG01000011.1"/>
</dbReference>
<accession>A0A916UUM5</accession>
<reference evidence="3" key="2">
    <citation type="submission" date="2020-09" db="EMBL/GenBank/DDBJ databases">
        <authorList>
            <person name="Sun Q."/>
            <person name="Zhou Y."/>
        </authorList>
    </citation>
    <scope>NUCLEOTIDE SEQUENCE</scope>
    <source>
        <strain evidence="3">CGMCC 1.12919</strain>
    </source>
</reference>
<dbReference type="InterPro" id="IPR011006">
    <property type="entry name" value="CheY-like_superfamily"/>
</dbReference>
<dbReference type="Gene3D" id="3.40.50.2300">
    <property type="match status" value="1"/>
</dbReference>
<comment type="caution">
    <text evidence="3">The sequence shown here is derived from an EMBL/GenBank/DDBJ whole genome shotgun (WGS) entry which is preliminary data.</text>
</comment>
<dbReference type="EMBL" id="BMGG01000011">
    <property type="protein sequence ID" value="GGC88627.1"/>
    <property type="molecule type" value="Genomic_DNA"/>
</dbReference>
<dbReference type="Proteomes" id="UP000637002">
    <property type="component" value="Unassembled WGS sequence"/>
</dbReference>
<evidence type="ECO:0000256" key="1">
    <source>
        <dbReference type="PROSITE-ProRule" id="PRU00169"/>
    </source>
</evidence>
<keyword evidence="1" id="KW-0597">Phosphoprotein</keyword>
<feature type="domain" description="Response regulatory" evidence="2">
    <location>
        <begin position="1"/>
        <end position="114"/>
    </location>
</feature>
<dbReference type="PROSITE" id="PS50110">
    <property type="entry name" value="RESPONSE_REGULATORY"/>
    <property type="match status" value="1"/>
</dbReference>
<dbReference type="SMART" id="SM00448">
    <property type="entry name" value="REC"/>
    <property type="match status" value="1"/>
</dbReference>
<evidence type="ECO:0000313" key="4">
    <source>
        <dbReference type="Proteomes" id="UP000637002"/>
    </source>
</evidence>
<evidence type="ECO:0000313" key="3">
    <source>
        <dbReference type="EMBL" id="GGC88627.1"/>
    </source>
</evidence>
<dbReference type="AlphaFoldDB" id="A0A916UUM5"/>
<keyword evidence="4" id="KW-1185">Reference proteome</keyword>
<dbReference type="Pfam" id="PF00072">
    <property type="entry name" value="Response_reg"/>
    <property type="match status" value="1"/>
</dbReference>
<dbReference type="GO" id="GO:0000160">
    <property type="term" value="P:phosphorelay signal transduction system"/>
    <property type="evidence" value="ECO:0007669"/>
    <property type="project" value="InterPro"/>
</dbReference>
<organism evidence="3 4">
    <name type="scientific">Chelatococcus reniformis</name>
    <dbReference type="NCBI Taxonomy" id="1494448"/>
    <lineage>
        <taxon>Bacteria</taxon>
        <taxon>Pseudomonadati</taxon>
        <taxon>Pseudomonadota</taxon>
        <taxon>Alphaproteobacteria</taxon>
        <taxon>Hyphomicrobiales</taxon>
        <taxon>Chelatococcaceae</taxon>
        <taxon>Chelatococcus</taxon>
    </lineage>
</organism>
<feature type="modified residue" description="4-aspartylphosphate" evidence="1">
    <location>
        <position position="51"/>
    </location>
</feature>
<proteinExistence type="predicted"/>
<protein>
    <submittedName>
        <fullName evidence="3">Response regulator</fullName>
    </submittedName>
</protein>
<reference evidence="3" key="1">
    <citation type="journal article" date="2014" name="Int. J. Syst. Evol. Microbiol.">
        <title>Complete genome sequence of Corynebacterium casei LMG S-19264T (=DSM 44701T), isolated from a smear-ripened cheese.</title>
        <authorList>
            <consortium name="US DOE Joint Genome Institute (JGI-PGF)"/>
            <person name="Walter F."/>
            <person name="Albersmeier A."/>
            <person name="Kalinowski J."/>
            <person name="Ruckert C."/>
        </authorList>
    </citation>
    <scope>NUCLEOTIDE SEQUENCE</scope>
    <source>
        <strain evidence="3">CGMCC 1.12919</strain>
    </source>
</reference>
<gene>
    <name evidence="3" type="ORF">GCM10010994_53160</name>
</gene>
<dbReference type="SUPFAM" id="SSF52172">
    <property type="entry name" value="CheY-like"/>
    <property type="match status" value="1"/>
</dbReference>
<dbReference type="InterPro" id="IPR001789">
    <property type="entry name" value="Sig_transdc_resp-reg_receiver"/>
</dbReference>